<evidence type="ECO:0000313" key="1">
    <source>
        <dbReference type="EMBL" id="KAF9472552.1"/>
    </source>
</evidence>
<keyword evidence="2" id="KW-1185">Reference proteome</keyword>
<organism evidence="1 2">
    <name type="scientific">Pholiota conissans</name>
    <dbReference type="NCBI Taxonomy" id="109636"/>
    <lineage>
        <taxon>Eukaryota</taxon>
        <taxon>Fungi</taxon>
        <taxon>Dikarya</taxon>
        <taxon>Basidiomycota</taxon>
        <taxon>Agaricomycotina</taxon>
        <taxon>Agaricomycetes</taxon>
        <taxon>Agaricomycetidae</taxon>
        <taxon>Agaricales</taxon>
        <taxon>Agaricineae</taxon>
        <taxon>Strophariaceae</taxon>
        <taxon>Pholiota</taxon>
    </lineage>
</organism>
<protein>
    <submittedName>
        <fullName evidence="1">Uncharacterized protein</fullName>
    </submittedName>
</protein>
<sequence>NVNREREARNNLIRLRQDTKTAEEFFILFNEYYLRSGFNEQTAIFYLQNGAVNKNIVSRILLNTPLPSTLSEWQDKIILLD</sequence>
<reference evidence="1" key="1">
    <citation type="submission" date="2020-11" db="EMBL/GenBank/DDBJ databases">
        <authorList>
            <consortium name="DOE Joint Genome Institute"/>
            <person name="Ahrendt S."/>
            <person name="Riley R."/>
            <person name="Andreopoulos W."/>
            <person name="Labutti K."/>
            <person name="Pangilinan J."/>
            <person name="Ruiz-Duenas F.J."/>
            <person name="Barrasa J.M."/>
            <person name="Sanchez-Garcia M."/>
            <person name="Camarero S."/>
            <person name="Miyauchi S."/>
            <person name="Serrano A."/>
            <person name="Linde D."/>
            <person name="Babiker R."/>
            <person name="Drula E."/>
            <person name="Ayuso-Fernandez I."/>
            <person name="Pacheco R."/>
            <person name="Padilla G."/>
            <person name="Ferreira P."/>
            <person name="Barriuso J."/>
            <person name="Kellner H."/>
            <person name="Castanera R."/>
            <person name="Alfaro M."/>
            <person name="Ramirez L."/>
            <person name="Pisabarro A.G."/>
            <person name="Kuo A."/>
            <person name="Tritt A."/>
            <person name="Lipzen A."/>
            <person name="He G."/>
            <person name="Yan M."/>
            <person name="Ng V."/>
            <person name="Cullen D."/>
            <person name="Martin F."/>
            <person name="Rosso M.-N."/>
            <person name="Henrissat B."/>
            <person name="Hibbett D."/>
            <person name="Martinez A.T."/>
            <person name="Grigoriev I.V."/>
        </authorList>
    </citation>
    <scope>NUCLEOTIDE SEQUENCE</scope>
    <source>
        <strain evidence="1">CIRM-BRFM 674</strain>
    </source>
</reference>
<name>A0A9P6CN80_9AGAR</name>
<dbReference type="AlphaFoldDB" id="A0A9P6CN80"/>
<dbReference type="EMBL" id="MU155523">
    <property type="protein sequence ID" value="KAF9472552.1"/>
    <property type="molecule type" value="Genomic_DNA"/>
</dbReference>
<comment type="caution">
    <text evidence="1">The sequence shown here is derived from an EMBL/GenBank/DDBJ whole genome shotgun (WGS) entry which is preliminary data.</text>
</comment>
<gene>
    <name evidence="1" type="ORF">BDN70DRAFT_770066</name>
</gene>
<proteinExistence type="predicted"/>
<feature type="non-terminal residue" evidence="1">
    <location>
        <position position="81"/>
    </location>
</feature>
<feature type="non-terminal residue" evidence="1">
    <location>
        <position position="1"/>
    </location>
</feature>
<dbReference type="Proteomes" id="UP000807469">
    <property type="component" value="Unassembled WGS sequence"/>
</dbReference>
<evidence type="ECO:0000313" key="2">
    <source>
        <dbReference type="Proteomes" id="UP000807469"/>
    </source>
</evidence>
<accession>A0A9P6CN80</accession>